<proteinExistence type="predicted"/>
<keyword evidence="3" id="KW-1185">Reference proteome</keyword>
<feature type="region of interest" description="Disordered" evidence="1">
    <location>
        <begin position="1"/>
        <end position="72"/>
    </location>
</feature>
<feature type="compositionally biased region" description="Low complexity" evidence="1">
    <location>
        <begin position="31"/>
        <end position="64"/>
    </location>
</feature>
<evidence type="ECO:0000313" key="3">
    <source>
        <dbReference type="Proteomes" id="UP000654075"/>
    </source>
</evidence>
<reference evidence="2" key="1">
    <citation type="submission" date="2021-02" db="EMBL/GenBank/DDBJ databases">
        <authorList>
            <person name="Dougan E. K."/>
            <person name="Rhodes N."/>
            <person name="Thang M."/>
            <person name="Chan C."/>
        </authorList>
    </citation>
    <scope>NUCLEOTIDE SEQUENCE</scope>
</reference>
<sequence>KRRTCSAPLRAFGRLPASPLRPSAADAPQVCEGPGCTEGTGTLPEGSEAEPLAQPASSAEPASSRKPTGSAAAELWARCRAAEAKCGEMGSELRSERAAWQSERRGLLARLGPPAQQESAPPGEGSGPKGREAEIEEPPGAPDCHDQRVPSTPSPSSPGGSSSATTCEESVTGEGSGSSQATAREEVKAPRGDETTKEVLEALRRAALEGAEVERRCSAQRSQAVAAEEAARRLKDRLLAAVDLYVGCDGRQKVAAEGDAATDTAAPVSAASPIALCSRRSEVSPTWSWEGAGVSSPRVAALAAGRNLWTGGVAVPPHALHRRCATGSANPDAPLCSSSSAAWAGGHPGSRAIRPADCFTKSEERKSDFAFDSRRAESSRARVLAALRAASQRSGSRAAAANRSIPGTCVAPVPSLCQRRLANLRDVYELPDFVSDRHRQWQLQTKSTGYGDRHHLPA</sequence>
<feature type="non-terminal residue" evidence="2">
    <location>
        <position position="458"/>
    </location>
</feature>
<protein>
    <submittedName>
        <fullName evidence="2">Uncharacterized protein</fullName>
    </submittedName>
</protein>
<feature type="compositionally biased region" description="Basic and acidic residues" evidence="1">
    <location>
        <begin position="86"/>
        <end position="106"/>
    </location>
</feature>
<feature type="region of interest" description="Disordered" evidence="1">
    <location>
        <begin position="86"/>
        <end position="196"/>
    </location>
</feature>
<feature type="compositionally biased region" description="Low complexity" evidence="1">
    <location>
        <begin position="157"/>
        <end position="179"/>
    </location>
</feature>
<accession>A0A813DDA2</accession>
<name>A0A813DDA2_POLGL</name>
<evidence type="ECO:0000256" key="1">
    <source>
        <dbReference type="SAM" id="MobiDB-lite"/>
    </source>
</evidence>
<organism evidence="2 3">
    <name type="scientific">Polarella glacialis</name>
    <name type="common">Dinoflagellate</name>
    <dbReference type="NCBI Taxonomy" id="89957"/>
    <lineage>
        <taxon>Eukaryota</taxon>
        <taxon>Sar</taxon>
        <taxon>Alveolata</taxon>
        <taxon>Dinophyceae</taxon>
        <taxon>Suessiales</taxon>
        <taxon>Suessiaceae</taxon>
        <taxon>Polarella</taxon>
    </lineage>
</organism>
<comment type="caution">
    <text evidence="2">The sequence shown here is derived from an EMBL/GenBank/DDBJ whole genome shotgun (WGS) entry which is preliminary data.</text>
</comment>
<evidence type="ECO:0000313" key="2">
    <source>
        <dbReference type="EMBL" id="CAE8583552.1"/>
    </source>
</evidence>
<dbReference type="Proteomes" id="UP000654075">
    <property type="component" value="Unassembled WGS sequence"/>
</dbReference>
<gene>
    <name evidence="2" type="ORF">PGLA1383_LOCUS2512</name>
</gene>
<dbReference type="AlphaFoldDB" id="A0A813DDA2"/>
<feature type="compositionally biased region" description="Basic and acidic residues" evidence="1">
    <location>
        <begin position="183"/>
        <end position="196"/>
    </location>
</feature>
<dbReference type="EMBL" id="CAJNNV010000787">
    <property type="protein sequence ID" value="CAE8583552.1"/>
    <property type="molecule type" value="Genomic_DNA"/>
</dbReference>